<dbReference type="PANTHER" id="PTHR11054">
    <property type="entry name" value="6-PHOSPHOGLUCONOLACTONASE"/>
    <property type="match status" value="1"/>
</dbReference>
<dbReference type="SUPFAM" id="SSF100950">
    <property type="entry name" value="NagB/RpiA/CoA transferase-like"/>
    <property type="match status" value="1"/>
</dbReference>
<organism evidence="3">
    <name type="scientific">marine metagenome</name>
    <dbReference type="NCBI Taxonomy" id="408172"/>
    <lineage>
        <taxon>unclassified sequences</taxon>
        <taxon>metagenomes</taxon>
        <taxon>ecological metagenomes</taxon>
    </lineage>
</organism>
<feature type="non-terminal residue" evidence="3">
    <location>
        <position position="182"/>
    </location>
</feature>
<dbReference type="InterPro" id="IPR006148">
    <property type="entry name" value="Glc/Gal-6P_isomerase"/>
</dbReference>
<dbReference type="GO" id="GO:0005975">
    <property type="term" value="P:carbohydrate metabolic process"/>
    <property type="evidence" value="ECO:0007669"/>
    <property type="project" value="InterPro"/>
</dbReference>
<dbReference type="EMBL" id="UINC01010722">
    <property type="protein sequence ID" value="SVA47592.1"/>
    <property type="molecule type" value="Genomic_DNA"/>
</dbReference>
<dbReference type="InterPro" id="IPR037171">
    <property type="entry name" value="NagB/RpiA_transferase-like"/>
</dbReference>
<dbReference type="InterPro" id="IPR005900">
    <property type="entry name" value="6-phosphogluconolactonase_DevB"/>
</dbReference>
<dbReference type="GO" id="GO:0017057">
    <property type="term" value="F:6-phosphogluconolactonase activity"/>
    <property type="evidence" value="ECO:0007669"/>
    <property type="project" value="InterPro"/>
</dbReference>
<dbReference type="Pfam" id="PF01182">
    <property type="entry name" value="Glucosamine_iso"/>
    <property type="match status" value="1"/>
</dbReference>
<dbReference type="CDD" id="cd01400">
    <property type="entry name" value="6PGL"/>
    <property type="match status" value="1"/>
</dbReference>
<evidence type="ECO:0000259" key="2">
    <source>
        <dbReference type="Pfam" id="PF01182"/>
    </source>
</evidence>
<accession>A0A381W555</accession>
<feature type="domain" description="Glucosamine/galactosamine-6-phosphate isomerase" evidence="2">
    <location>
        <begin position="1"/>
        <end position="181"/>
    </location>
</feature>
<dbReference type="Gene3D" id="3.40.50.1360">
    <property type="match status" value="1"/>
</dbReference>
<dbReference type="InterPro" id="IPR039104">
    <property type="entry name" value="6PGL"/>
</dbReference>
<proteinExistence type="inferred from homology"/>
<dbReference type="PANTHER" id="PTHR11054:SF0">
    <property type="entry name" value="6-PHOSPHOGLUCONOLACTONASE"/>
    <property type="match status" value="1"/>
</dbReference>
<evidence type="ECO:0000256" key="1">
    <source>
        <dbReference type="ARBA" id="ARBA00010662"/>
    </source>
</evidence>
<evidence type="ECO:0000313" key="3">
    <source>
        <dbReference type="EMBL" id="SVA47592.1"/>
    </source>
</evidence>
<reference evidence="3" key="1">
    <citation type="submission" date="2018-05" db="EMBL/GenBank/DDBJ databases">
        <authorList>
            <person name="Lanie J.A."/>
            <person name="Ng W.-L."/>
            <person name="Kazmierczak K.M."/>
            <person name="Andrzejewski T.M."/>
            <person name="Davidsen T.M."/>
            <person name="Wayne K.J."/>
            <person name="Tettelin H."/>
            <person name="Glass J.I."/>
            <person name="Rusch D."/>
            <person name="Podicherti R."/>
            <person name="Tsui H.-C.T."/>
            <person name="Winkler M.E."/>
        </authorList>
    </citation>
    <scope>NUCLEOTIDE SEQUENCE</scope>
</reference>
<protein>
    <recommendedName>
        <fullName evidence="2">Glucosamine/galactosamine-6-phosphate isomerase domain-containing protein</fullName>
    </recommendedName>
</protein>
<sequence>MAKNLSQNIGQLLSQSIIHDGRASLAVSGGRTPVLVFEALSELNLDWSKVDLALVDERWVDASHEDSNELLVRQHLIKNKASKVNFLPIKNNAKTVKDGQILCQQSFQKIKQPFDVVILGMGTDGHTASLFPCAEELNDAMNPGNSEGYVVTSPTTAPYERISLTYKAISSAKNIILHLNGS</sequence>
<dbReference type="NCBIfam" id="TIGR01198">
    <property type="entry name" value="pgl"/>
    <property type="match status" value="1"/>
</dbReference>
<comment type="similarity">
    <text evidence="1">Belongs to the glucosamine/galactosamine-6-phosphate isomerase family. 6-phosphogluconolactonase subfamily.</text>
</comment>
<gene>
    <name evidence="3" type="ORF">METZ01_LOCUS100446</name>
</gene>
<name>A0A381W555_9ZZZZ</name>
<dbReference type="GO" id="GO:0006098">
    <property type="term" value="P:pentose-phosphate shunt"/>
    <property type="evidence" value="ECO:0007669"/>
    <property type="project" value="InterPro"/>
</dbReference>
<dbReference type="AlphaFoldDB" id="A0A381W555"/>